<name>A0A0V0HC54_SOLCH</name>
<dbReference type="AlphaFoldDB" id="A0A0V0HC54"/>
<proteinExistence type="predicted"/>
<sequence length="72" mass="7901">MCQVTSLPPLPHVSKPKLPPLPHVSKPKLAVQVLCLRLLAYLTYNLLVSLQTSILSLTPSASHQLILCHLPK</sequence>
<reference evidence="2" key="1">
    <citation type="submission" date="2015-12" db="EMBL/GenBank/DDBJ databases">
        <title>Gene expression during late stages of embryo sac development: a critical building block for successful pollen-pistil interactions.</title>
        <authorList>
            <person name="Liu Y."/>
            <person name="Joly V."/>
            <person name="Sabar M."/>
            <person name="Matton D.P."/>
        </authorList>
    </citation>
    <scope>NUCLEOTIDE SEQUENCE</scope>
</reference>
<protein>
    <submittedName>
        <fullName evidence="2">Putative ovule protein</fullName>
    </submittedName>
</protein>
<evidence type="ECO:0000313" key="2">
    <source>
        <dbReference type="EMBL" id="JAP17935.1"/>
    </source>
</evidence>
<evidence type="ECO:0000256" key="1">
    <source>
        <dbReference type="SAM" id="MobiDB-lite"/>
    </source>
</evidence>
<feature type="region of interest" description="Disordered" evidence="1">
    <location>
        <begin position="1"/>
        <end position="20"/>
    </location>
</feature>
<organism evidence="2">
    <name type="scientific">Solanum chacoense</name>
    <name type="common">Chaco potato</name>
    <dbReference type="NCBI Taxonomy" id="4108"/>
    <lineage>
        <taxon>Eukaryota</taxon>
        <taxon>Viridiplantae</taxon>
        <taxon>Streptophyta</taxon>
        <taxon>Embryophyta</taxon>
        <taxon>Tracheophyta</taxon>
        <taxon>Spermatophyta</taxon>
        <taxon>Magnoliopsida</taxon>
        <taxon>eudicotyledons</taxon>
        <taxon>Gunneridae</taxon>
        <taxon>Pentapetalae</taxon>
        <taxon>asterids</taxon>
        <taxon>lamiids</taxon>
        <taxon>Solanales</taxon>
        <taxon>Solanaceae</taxon>
        <taxon>Solanoideae</taxon>
        <taxon>Solaneae</taxon>
        <taxon>Solanum</taxon>
    </lineage>
</organism>
<accession>A0A0V0HC54</accession>
<dbReference type="EMBL" id="GEDG01021892">
    <property type="protein sequence ID" value="JAP17935.1"/>
    <property type="molecule type" value="Transcribed_RNA"/>
</dbReference>